<organism evidence="1 2">
    <name type="scientific">Legionella erythra</name>
    <dbReference type="NCBI Taxonomy" id="448"/>
    <lineage>
        <taxon>Bacteria</taxon>
        <taxon>Pseudomonadati</taxon>
        <taxon>Pseudomonadota</taxon>
        <taxon>Gammaproteobacteria</taxon>
        <taxon>Legionellales</taxon>
        <taxon>Legionellaceae</taxon>
        <taxon>Legionella</taxon>
    </lineage>
</organism>
<dbReference type="InterPro" id="IPR051321">
    <property type="entry name" value="PHA/PHB_synthase"/>
</dbReference>
<dbReference type="Gene3D" id="3.40.50.1820">
    <property type="entry name" value="alpha/beta hydrolase"/>
    <property type="match status" value="1"/>
</dbReference>
<dbReference type="EMBL" id="LNYA01000034">
    <property type="protein sequence ID" value="KTC94274.1"/>
    <property type="molecule type" value="Genomic_DNA"/>
</dbReference>
<dbReference type="PANTHER" id="PTHR36837">
    <property type="entry name" value="POLY(3-HYDROXYALKANOATE) POLYMERASE SUBUNIT PHAC"/>
    <property type="match status" value="1"/>
</dbReference>
<dbReference type="AlphaFoldDB" id="A0A0W0TFC4"/>
<protein>
    <recommendedName>
        <fullName evidence="3">Alpha/beta hydrolase family protein</fullName>
    </recommendedName>
</protein>
<proteinExistence type="predicted"/>
<evidence type="ECO:0000313" key="1">
    <source>
        <dbReference type="EMBL" id="KTC94274.1"/>
    </source>
</evidence>
<evidence type="ECO:0000313" key="2">
    <source>
        <dbReference type="Proteomes" id="UP000054773"/>
    </source>
</evidence>
<gene>
    <name evidence="1" type="ORF">Lery_2441</name>
</gene>
<comment type="caution">
    <text evidence="1">The sequence shown here is derived from an EMBL/GenBank/DDBJ whole genome shotgun (WGS) entry which is preliminary data.</text>
</comment>
<sequence>MDKQNIDSPYQMGRDFFSYQLDCWQRSILFLDALRERANNMMEHEQQGLPPLLNFKYELVLDGKSLEPKTNYALVKILEVGDVCFEECFDPHAHPVIIIDPRSGHGPGIGGFKRDSEVGIALHSGHPVYFVIFYPNPVPHQALADVLITLRHFVENVQTWHEGKSPILYGNCQAGWMLALLASDCVGTVDLTVMNGSPVSYWSNSEEEANPMQLLGGLLGGAWSARFLSDLKEGVLDGAWLVSNFELLNPTTAIWDKYYGLFDEIDEGRERFLEFERWWNGFYQFSQEEIMATVNNLFIGNQLERGEMQIHKGCVYDLKRIQSPIVLFASQGDQITPPRQALHWIRTIYPTTQALKEAKQRIVYLLHPSIGHLGIFVSVKVVRLHHRAILEHRDAIEQLQPGLYEMMIINPTGDLDCSKEQYHVRFEERELTELCTSHSTQPFDKVRQTSEANDSIYQKTTQPWVRSLSNPFLSWWLEKTHPMRMSRYVFSEKVNPLMKAMELLAPPIHANRRMAAENNYFKKTEHAWAQMIRDSLESVRIMRNDLMANWFDALYKDPD</sequence>
<dbReference type="InterPro" id="IPR029058">
    <property type="entry name" value="AB_hydrolase_fold"/>
</dbReference>
<dbReference type="RefSeq" id="WP_058527542.1">
    <property type="nucleotide sequence ID" value="NZ_CAAAHY010000003.1"/>
</dbReference>
<accession>A0A0W0TFC4</accession>
<keyword evidence="2" id="KW-1185">Reference proteome</keyword>
<dbReference type="InterPro" id="IPR024501">
    <property type="entry name" value="DUF3141"/>
</dbReference>
<reference evidence="1 2" key="1">
    <citation type="submission" date="2015-11" db="EMBL/GenBank/DDBJ databases">
        <title>Genomic analysis of 38 Legionella species identifies large and diverse effector repertoires.</title>
        <authorList>
            <person name="Burstein D."/>
            <person name="Amaro F."/>
            <person name="Zusman T."/>
            <person name="Lifshitz Z."/>
            <person name="Cohen O."/>
            <person name="Gilbert J.A."/>
            <person name="Pupko T."/>
            <person name="Shuman H.A."/>
            <person name="Segal G."/>
        </authorList>
    </citation>
    <scope>NUCLEOTIDE SEQUENCE [LARGE SCALE GENOMIC DNA]</scope>
    <source>
        <strain evidence="1 2">SE-32A-C8</strain>
    </source>
</reference>
<dbReference type="PATRIC" id="fig|448.7.peg.2564"/>
<dbReference type="SUPFAM" id="SSF53474">
    <property type="entry name" value="alpha/beta-Hydrolases"/>
    <property type="match status" value="1"/>
</dbReference>
<name>A0A0W0TFC4_LEGER</name>
<evidence type="ECO:0008006" key="3">
    <source>
        <dbReference type="Google" id="ProtNLM"/>
    </source>
</evidence>
<dbReference type="PANTHER" id="PTHR36837:SF2">
    <property type="entry name" value="POLY(3-HYDROXYALKANOATE) POLYMERASE SUBUNIT PHAC"/>
    <property type="match status" value="1"/>
</dbReference>
<dbReference type="STRING" id="448.Lery_2441"/>
<dbReference type="Pfam" id="PF11339">
    <property type="entry name" value="DUF3141"/>
    <property type="match status" value="1"/>
</dbReference>
<dbReference type="OrthoDB" id="7231451at2"/>
<dbReference type="Proteomes" id="UP000054773">
    <property type="component" value="Unassembled WGS sequence"/>
</dbReference>